<dbReference type="InterPro" id="IPR010037">
    <property type="entry name" value="FkbH_domain"/>
</dbReference>
<evidence type="ECO:0000256" key="1">
    <source>
        <dbReference type="ARBA" id="ARBA00022723"/>
    </source>
</evidence>
<sequence>MTQTPLNAITALRKAGFPTDALPSLQRHLGAISSADDRLHAGVNLRTLAAEAYREQGGSTFRLAVVSNFSYQTIADTLRSRLLARGMLPEFYLSDYNQYHYELLNADSSLYRSSPELTLCLLDGHSVLDELGPNWHPEDIEQGLRNKLHQLTQFAEQYHQQASGLLVFNTLPLSGKTLQQCLDYRGRARISRWWAQFNADLLALAETYRHVFVIDTQSLLSADFPLRDDRLGFYARTLMSNELLDALAGEVAAMVFASRGMAKKCLVLDLDNTLWGGILGDDGIEGIQLSNSATGEAFVSFQQVIKRLSAQGVLLAISSKNERENVINLLQQREDMVLKIDDFSAIVANWQPKSDALQTISELLNIGSDSLVFVDDSAFEREEVRNQHPQISVVDPGSDPAEYAAALVIGNHFCQLELNPEDYQRSKLYQTEAKRKSLRNASTSLEAFLAELQLKLRLFTPQGQELARVAQLSLRTNQFNMTTRRMSESEVQAYLAQPQHGIIALQSSDRFGEYGVIGCLFYHREHNSLWIDNFLLSCRVFSRQLETAALNHFLSWAQRQGCEEIRARYLPTQKNQQVADFYTRHGFTLSEGNAQFSEYCHALEAPAVVPNHIELIASYQETPL</sequence>
<dbReference type="InterPro" id="IPR036514">
    <property type="entry name" value="SGNH_hydro_sf"/>
</dbReference>
<dbReference type="Gene3D" id="3.40.50.1110">
    <property type="entry name" value="SGNH hydrolase"/>
    <property type="match status" value="1"/>
</dbReference>
<evidence type="ECO:0000313" key="3">
    <source>
        <dbReference type="EMBL" id="ORJ26111.1"/>
    </source>
</evidence>
<protein>
    <recommendedName>
        <fullName evidence="2">N-acetyltransferase domain-containing protein</fullName>
    </recommendedName>
</protein>
<dbReference type="InterPro" id="IPR036412">
    <property type="entry name" value="HAD-like_sf"/>
</dbReference>
<keyword evidence="1" id="KW-0479">Metal-binding</keyword>
<name>A0A1X0WHB9_9GAMM</name>
<evidence type="ECO:0000259" key="2">
    <source>
        <dbReference type="PROSITE" id="PS51186"/>
    </source>
</evidence>
<dbReference type="SUPFAM" id="SSF56784">
    <property type="entry name" value="HAD-like"/>
    <property type="match status" value="1"/>
</dbReference>
<dbReference type="NCBIfam" id="TIGR01681">
    <property type="entry name" value="HAD-SF-IIIC"/>
    <property type="match status" value="1"/>
</dbReference>
<dbReference type="PROSITE" id="PS51186">
    <property type="entry name" value="GNAT"/>
    <property type="match status" value="1"/>
</dbReference>
<dbReference type="AlphaFoldDB" id="A0A1X0WHB9"/>
<dbReference type="NCBIfam" id="TIGR01686">
    <property type="entry name" value="FkbH"/>
    <property type="match status" value="1"/>
</dbReference>
<dbReference type="GO" id="GO:0046872">
    <property type="term" value="F:metal ion binding"/>
    <property type="evidence" value="ECO:0007669"/>
    <property type="project" value="UniProtKB-KW"/>
</dbReference>
<dbReference type="InterPro" id="IPR010033">
    <property type="entry name" value="HAD_SF_ppase_IIIC"/>
</dbReference>
<dbReference type="InterPro" id="IPR000182">
    <property type="entry name" value="GNAT_dom"/>
</dbReference>
<organism evidence="3 4">
    <name type="scientific">Rouxiella badensis</name>
    <dbReference type="NCBI Taxonomy" id="1646377"/>
    <lineage>
        <taxon>Bacteria</taxon>
        <taxon>Pseudomonadati</taxon>
        <taxon>Pseudomonadota</taxon>
        <taxon>Gammaproteobacteria</taxon>
        <taxon>Enterobacterales</taxon>
        <taxon>Yersiniaceae</taxon>
        <taxon>Rouxiella</taxon>
    </lineage>
</organism>
<dbReference type="Gene3D" id="3.40.50.1000">
    <property type="entry name" value="HAD superfamily/HAD-like"/>
    <property type="match status" value="1"/>
</dbReference>
<dbReference type="STRING" id="1646377.BS640_07190"/>
<reference evidence="3 4" key="1">
    <citation type="journal article" date="2017" name="Int. J. Syst. Evol. Microbiol.">
        <title>Rouxiella badensis sp. nov. and Rouxiella silvae sp. nov. isolated from peat bog soil in Germany and emendation of the genus description.</title>
        <authorList>
            <person name="Le Fleche-Mateos A."/>
            <person name="Kugler J.H."/>
            <person name="Hansen S.H."/>
            <person name="Syldatk C."/>
            <person name="Hausmann R."/>
            <person name="Lomprez F."/>
            <person name="Vandenbogaert M."/>
            <person name="Manuguerra J.C."/>
            <person name="Grimont P.A."/>
        </authorList>
    </citation>
    <scope>NUCLEOTIDE SEQUENCE [LARGE SCALE GENOMIC DNA]</scope>
    <source>
        <strain evidence="3 4">DSM 100043</strain>
    </source>
</reference>
<dbReference type="Proteomes" id="UP000192536">
    <property type="component" value="Unassembled WGS sequence"/>
</dbReference>
<evidence type="ECO:0000313" key="4">
    <source>
        <dbReference type="Proteomes" id="UP000192536"/>
    </source>
</evidence>
<gene>
    <name evidence="3" type="ORF">BS640_07190</name>
</gene>
<feature type="domain" description="N-acetyltransferase" evidence="2">
    <location>
        <begin position="454"/>
        <end position="610"/>
    </location>
</feature>
<dbReference type="SUPFAM" id="SSF55729">
    <property type="entry name" value="Acyl-CoA N-acyltransferases (Nat)"/>
    <property type="match status" value="1"/>
</dbReference>
<dbReference type="Gene3D" id="3.40.630.30">
    <property type="match status" value="1"/>
</dbReference>
<dbReference type="InterPro" id="IPR016181">
    <property type="entry name" value="Acyl_CoA_acyltransferase"/>
</dbReference>
<comment type="caution">
    <text evidence="3">The sequence shown here is derived from an EMBL/GenBank/DDBJ whole genome shotgun (WGS) entry which is preliminary data.</text>
</comment>
<dbReference type="InterPro" id="IPR023214">
    <property type="entry name" value="HAD_sf"/>
</dbReference>
<proteinExistence type="predicted"/>
<dbReference type="EMBL" id="MRWE01000009">
    <property type="protein sequence ID" value="ORJ26111.1"/>
    <property type="molecule type" value="Genomic_DNA"/>
</dbReference>
<dbReference type="GO" id="GO:0016788">
    <property type="term" value="F:hydrolase activity, acting on ester bonds"/>
    <property type="evidence" value="ECO:0007669"/>
    <property type="project" value="UniProtKB-ARBA"/>
</dbReference>
<accession>A0A1X0WHB9</accession>
<keyword evidence="4" id="KW-1185">Reference proteome</keyword>
<dbReference type="GO" id="GO:0016747">
    <property type="term" value="F:acyltransferase activity, transferring groups other than amino-acyl groups"/>
    <property type="evidence" value="ECO:0007669"/>
    <property type="project" value="InterPro"/>
</dbReference>